<dbReference type="InterPro" id="IPR022893">
    <property type="entry name" value="Shikimate_DH_fam"/>
</dbReference>
<evidence type="ECO:0000259" key="3">
    <source>
        <dbReference type="Pfam" id="PF08501"/>
    </source>
</evidence>
<comment type="caution">
    <text evidence="4">The sequence shown here is derived from an EMBL/GenBank/DDBJ whole genome shotgun (WGS) entry which is preliminary data.</text>
</comment>
<dbReference type="SUPFAM" id="SSF51735">
    <property type="entry name" value="NAD(P)-binding Rossmann-fold domains"/>
    <property type="match status" value="1"/>
</dbReference>
<proteinExistence type="predicted"/>
<dbReference type="PANTHER" id="PTHR21089:SF1">
    <property type="entry name" value="BIFUNCTIONAL 3-DEHYDROQUINATE DEHYDRATASE_SHIKIMATE DEHYDROGENASE, CHLOROPLASTIC"/>
    <property type="match status" value="1"/>
</dbReference>
<keyword evidence="5" id="KW-1185">Reference proteome</keyword>
<keyword evidence="2" id="KW-0028">Amino-acid biosynthesis</keyword>
<dbReference type="PANTHER" id="PTHR21089">
    <property type="entry name" value="SHIKIMATE DEHYDROGENASE"/>
    <property type="match status" value="1"/>
</dbReference>
<dbReference type="Proteomes" id="UP001501295">
    <property type="component" value="Unassembled WGS sequence"/>
</dbReference>
<accession>A0ABP8W5Z1</accession>
<dbReference type="SUPFAM" id="SSF53223">
    <property type="entry name" value="Aminoacid dehydrogenase-like, N-terminal domain"/>
    <property type="match status" value="1"/>
</dbReference>
<feature type="domain" description="Shikimate dehydrogenase substrate binding N-terminal" evidence="3">
    <location>
        <begin position="6"/>
        <end position="87"/>
    </location>
</feature>
<dbReference type="InterPro" id="IPR036291">
    <property type="entry name" value="NAD(P)-bd_dom_sf"/>
</dbReference>
<evidence type="ECO:0000256" key="2">
    <source>
        <dbReference type="ARBA" id="ARBA00023141"/>
    </source>
</evidence>
<dbReference type="Gene3D" id="3.40.50.720">
    <property type="entry name" value="NAD(P)-binding Rossmann-like Domain"/>
    <property type="match status" value="1"/>
</dbReference>
<dbReference type="Gene3D" id="3.40.50.10860">
    <property type="entry name" value="Leucine Dehydrogenase, chain A, domain 1"/>
    <property type="match status" value="1"/>
</dbReference>
<evidence type="ECO:0000313" key="4">
    <source>
        <dbReference type="EMBL" id="GAA4681930.1"/>
    </source>
</evidence>
<reference evidence="5" key="1">
    <citation type="journal article" date="2019" name="Int. J. Syst. Evol. Microbiol.">
        <title>The Global Catalogue of Microorganisms (GCM) 10K type strain sequencing project: providing services to taxonomists for standard genome sequencing and annotation.</title>
        <authorList>
            <consortium name="The Broad Institute Genomics Platform"/>
            <consortium name="The Broad Institute Genome Sequencing Center for Infectious Disease"/>
            <person name="Wu L."/>
            <person name="Ma J."/>
        </authorList>
    </citation>
    <scope>NUCLEOTIDE SEQUENCE [LARGE SCALE GENOMIC DNA]</scope>
    <source>
        <strain evidence="5">JCM 18956</strain>
    </source>
</reference>
<dbReference type="NCBIfam" id="NF001311">
    <property type="entry name" value="PRK00258.1-3"/>
    <property type="match status" value="1"/>
</dbReference>
<organism evidence="4 5">
    <name type="scientific">Frondihabitans cladoniiphilus</name>
    <dbReference type="NCBI Taxonomy" id="715785"/>
    <lineage>
        <taxon>Bacteria</taxon>
        <taxon>Bacillati</taxon>
        <taxon>Actinomycetota</taxon>
        <taxon>Actinomycetes</taxon>
        <taxon>Micrococcales</taxon>
        <taxon>Microbacteriaceae</taxon>
        <taxon>Frondihabitans</taxon>
    </lineage>
</organism>
<dbReference type="InterPro" id="IPR013708">
    <property type="entry name" value="Shikimate_DH-bd_N"/>
</dbReference>
<gene>
    <name evidence="4" type="ORF">GCM10025780_29160</name>
</gene>
<protein>
    <submittedName>
        <fullName evidence="4">Shikimate dehydrogenase</fullName>
    </submittedName>
</protein>
<keyword evidence="2" id="KW-0057">Aromatic amino acid biosynthesis</keyword>
<dbReference type="Pfam" id="PF08501">
    <property type="entry name" value="Shikimate_dh_N"/>
    <property type="match status" value="1"/>
</dbReference>
<comment type="pathway">
    <text evidence="1">Metabolic intermediate biosynthesis; chorismate biosynthesis; chorismate from D-erythrose 4-phosphate and phosphoenolpyruvate: step 4/7.</text>
</comment>
<sequence>MRRLAVLGSPIAHSKSPLLHETAYRLLGLPFEYGRAEVGAGALPAFLKGLDDSWLGLSLTMPLKREVIPLLATVSPLAAELGVANTVVLRRDGERLLLDGHNTDVDGIVRALTLTPGFRSPSAAARTAVLGGGATAASAIAAAAQLGVTELSLYLRDPTKAAVLVDLGVALDVAVHPTPLGSLAAAEPWEFVISTLPGGVGLPPVRPASPDSVLLDVAYEPWPSPIAASWEAAGGRSVSGLDMLLEQAIGQVRLFTGGGQDAPLASEDVIRQAMRQAVGLVSTP</sequence>
<name>A0ABP8W5Z1_9MICO</name>
<dbReference type="EMBL" id="BAABLM010000006">
    <property type="protein sequence ID" value="GAA4681930.1"/>
    <property type="molecule type" value="Genomic_DNA"/>
</dbReference>
<dbReference type="RefSeq" id="WP_345376654.1">
    <property type="nucleotide sequence ID" value="NZ_BAABLM010000006.1"/>
</dbReference>
<evidence type="ECO:0000313" key="5">
    <source>
        <dbReference type="Proteomes" id="UP001501295"/>
    </source>
</evidence>
<dbReference type="InterPro" id="IPR046346">
    <property type="entry name" value="Aminoacid_DH-like_N_sf"/>
</dbReference>
<evidence type="ECO:0000256" key="1">
    <source>
        <dbReference type="ARBA" id="ARBA00004871"/>
    </source>
</evidence>